<keyword evidence="2" id="KW-1185">Reference proteome</keyword>
<dbReference type="Proteomes" id="UP001153269">
    <property type="component" value="Unassembled WGS sequence"/>
</dbReference>
<evidence type="ECO:0000313" key="2">
    <source>
        <dbReference type="Proteomes" id="UP001153269"/>
    </source>
</evidence>
<evidence type="ECO:0000313" key="1">
    <source>
        <dbReference type="EMBL" id="CAB1451926.1"/>
    </source>
</evidence>
<proteinExistence type="predicted"/>
<dbReference type="EMBL" id="CADEAL010004108">
    <property type="protein sequence ID" value="CAB1451926.1"/>
    <property type="molecule type" value="Genomic_DNA"/>
</dbReference>
<reference evidence="1" key="1">
    <citation type="submission" date="2020-03" db="EMBL/GenBank/DDBJ databases">
        <authorList>
            <person name="Weist P."/>
        </authorList>
    </citation>
    <scope>NUCLEOTIDE SEQUENCE</scope>
</reference>
<protein>
    <submittedName>
        <fullName evidence="1">Uncharacterized protein</fullName>
    </submittedName>
</protein>
<name>A0A9N7VGK7_PLEPL</name>
<organism evidence="1 2">
    <name type="scientific">Pleuronectes platessa</name>
    <name type="common">European plaice</name>
    <dbReference type="NCBI Taxonomy" id="8262"/>
    <lineage>
        <taxon>Eukaryota</taxon>
        <taxon>Metazoa</taxon>
        <taxon>Chordata</taxon>
        <taxon>Craniata</taxon>
        <taxon>Vertebrata</taxon>
        <taxon>Euteleostomi</taxon>
        <taxon>Actinopterygii</taxon>
        <taxon>Neopterygii</taxon>
        <taxon>Teleostei</taxon>
        <taxon>Neoteleostei</taxon>
        <taxon>Acanthomorphata</taxon>
        <taxon>Carangaria</taxon>
        <taxon>Pleuronectiformes</taxon>
        <taxon>Pleuronectoidei</taxon>
        <taxon>Pleuronectidae</taxon>
        <taxon>Pleuronectes</taxon>
    </lineage>
</organism>
<sequence>MADQLFLFHGHTFAPPPLTALLPVVLKLPLATGQRPTQLPVPPPEPLLLLLLVTEDKFTLSDKWIPGP</sequence>
<gene>
    <name evidence="1" type="ORF">PLEPLA_LOCUS39663</name>
</gene>
<accession>A0A9N7VGK7</accession>
<dbReference type="AlphaFoldDB" id="A0A9N7VGK7"/>
<comment type="caution">
    <text evidence="1">The sequence shown here is derived from an EMBL/GenBank/DDBJ whole genome shotgun (WGS) entry which is preliminary data.</text>
</comment>